<evidence type="ECO:0000313" key="4">
    <source>
        <dbReference type="Proteomes" id="UP000471753"/>
    </source>
</evidence>
<dbReference type="Proteomes" id="UP000471753">
    <property type="component" value="Unassembled WGS sequence"/>
</dbReference>
<dbReference type="EMBL" id="WUFT01000016">
    <property type="protein sequence ID" value="NEJ73420.1"/>
    <property type="molecule type" value="Genomic_DNA"/>
</dbReference>
<protein>
    <submittedName>
        <fullName evidence="3">SIS domain-containing protein</fullName>
    </submittedName>
</protein>
<keyword evidence="1" id="KW-0032">Aminotransferase</keyword>
<dbReference type="InterPro" id="IPR035490">
    <property type="entry name" value="GlmS/FrlB_SIS"/>
</dbReference>
<sequence length="317" mass="33460">MNTTEKVIFEQFPYWEKAIGVNLAVDSAKLLVFVGCGTSFNLALSLAAYSNMAGRKAIAVPGAEWVNRPSAFWSEWRDTHVVALSRSGETTETVAAATASRAAGAFVTALTVEPESSLAKNCDRLVSAETHPDEGIVMTVSASLMVLLGLQMIGQHVPGSVVGSARKLAGALDNALPGIIADRTHFVFLGGGPLFGIALEGALKLMEMSQVMTQAFHPLEYRHGPISLVDGKTAVVMLYSSDQREAEIKLVSELKEKGAVVIGLGGPGDVEFPVDADLSLAGLVLLPALQVLGERAAQARQIDTGSPRHLTKVVKLA</sequence>
<dbReference type="Pfam" id="PF01380">
    <property type="entry name" value="SIS"/>
    <property type="match status" value="2"/>
</dbReference>
<dbReference type="Gene3D" id="3.40.50.10490">
    <property type="entry name" value="Glucose-6-phosphate isomerase like protein, domain 1"/>
    <property type="match status" value="2"/>
</dbReference>
<feature type="domain" description="SIS" evidence="2">
    <location>
        <begin position="168"/>
        <end position="302"/>
    </location>
</feature>
<dbReference type="GO" id="GO:0097367">
    <property type="term" value="F:carbohydrate derivative binding"/>
    <property type="evidence" value="ECO:0007669"/>
    <property type="project" value="InterPro"/>
</dbReference>
<feature type="domain" description="SIS" evidence="2">
    <location>
        <begin position="21"/>
        <end position="160"/>
    </location>
</feature>
<dbReference type="SUPFAM" id="SSF53697">
    <property type="entry name" value="SIS domain"/>
    <property type="match status" value="1"/>
</dbReference>
<reference evidence="3 4" key="1">
    <citation type="submission" date="2019-12" db="EMBL/GenBank/DDBJ databases">
        <title>Rhizobium genotypes associated with high levels of biological nitrogen fixation by grain legumes in a temperate-maritime cropping system.</title>
        <authorList>
            <person name="Maluk M."/>
            <person name="Francesc Ferrando Molina F."/>
            <person name="Lopez Del Egido L."/>
            <person name="Lafos M."/>
            <person name="Langarica-Fuentes A."/>
            <person name="Gebre Yohannes G."/>
            <person name="Young M.W."/>
            <person name="Martin P."/>
            <person name="Gantlett R."/>
            <person name="Kenicer G."/>
            <person name="Hawes C."/>
            <person name="Begg G.S."/>
            <person name="Quilliam R.S."/>
            <person name="Squire G.R."/>
            <person name="Poole P.S."/>
            <person name="Young P.W."/>
            <person name="Iannetta P.M."/>
            <person name="James E.K."/>
        </authorList>
    </citation>
    <scope>NUCLEOTIDE SEQUENCE [LARGE SCALE GENOMIC DNA]</scope>
    <source>
        <strain evidence="3 4">JHI366</strain>
    </source>
</reference>
<dbReference type="GO" id="GO:1901135">
    <property type="term" value="P:carbohydrate derivative metabolic process"/>
    <property type="evidence" value="ECO:0007669"/>
    <property type="project" value="InterPro"/>
</dbReference>
<dbReference type="InterPro" id="IPR046348">
    <property type="entry name" value="SIS_dom_sf"/>
</dbReference>
<proteinExistence type="predicted"/>
<dbReference type="GO" id="GO:0008483">
    <property type="term" value="F:transaminase activity"/>
    <property type="evidence" value="ECO:0007669"/>
    <property type="project" value="UniProtKB-KW"/>
</dbReference>
<dbReference type="PANTHER" id="PTHR10937:SF4">
    <property type="entry name" value="GLUCOSAMINE-6-PHOSPHATE DEAMINASE"/>
    <property type="match status" value="1"/>
</dbReference>
<evidence type="ECO:0000259" key="2">
    <source>
        <dbReference type="PROSITE" id="PS51464"/>
    </source>
</evidence>
<keyword evidence="1" id="KW-0808">Transferase</keyword>
<organism evidence="3 4">
    <name type="scientific">Rhizobium phaseoli</name>
    <dbReference type="NCBI Taxonomy" id="396"/>
    <lineage>
        <taxon>Bacteria</taxon>
        <taxon>Pseudomonadati</taxon>
        <taxon>Pseudomonadota</taxon>
        <taxon>Alphaproteobacteria</taxon>
        <taxon>Hyphomicrobiales</taxon>
        <taxon>Rhizobiaceae</taxon>
        <taxon>Rhizobium/Agrobacterium group</taxon>
        <taxon>Rhizobium</taxon>
    </lineage>
</organism>
<evidence type="ECO:0000313" key="3">
    <source>
        <dbReference type="EMBL" id="NEJ73420.1"/>
    </source>
</evidence>
<gene>
    <name evidence="3" type="ORF">GR197_23245</name>
</gene>
<dbReference type="RefSeq" id="WP_164013817.1">
    <property type="nucleotide sequence ID" value="NZ_WUFT01000016.1"/>
</dbReference>
<comment type="caution">
    <text evidence="3">The sequence shown here is derived from an EMBL/GenBank/DDBJ whole genome shotgun (WGS) entry which is preliminary data.</text>
</comment>
<dbReference type="CDD" id="cd05009">
    <property type="entry name" value="SIS_GlmS_GlmD_2"/>
    <property type="match status" value="1"/>
</dbReference>
<name>A0A7K3UIA3_9HYPH</name>
<dbReference type="PROSITE" id="PS51464">
    <property type="entry name" value="SIS"/>
    <property type="match status" value="2"/>
</dbReference>
<evidence type="ECO:0000256" key="1">
    <source>
        <dbReference type="ARBA" id="ARBA00022576"/>
    </source>
</evidence>
<dbReference type="PANTHER" id="PTHR10937">
    <property type="entry name" value="GLUCOSAMINE--FRUCTOSE-6-PHOSPHATE AMINOTRANSFERASE, ISOMERIZING"/>
    <property type="match status" value="1"/>
</dbReference>
<dbReference type="InterPro" id="IPR001347">
    <property type="entry name" value="SIS_dom"/>
</dbReference>
<dbReference type="AlphaFoldDB" id="A0A7K3UIA3"/>
<accession>A0A7K3UIA3</accession>